<proteinExistence type="predicted"/>
<name>A0A166C043_9AGAM</name>
<gene>
    <name evidence="2" type="ORF">FIBSPDRAFT_798128</name>
</gene>
<dbReference type="AlphaFoldDB" id="A0A166C043"/>
<keyword evidence="3" id="KW-1185">Reference proteome</keyword>
<dbReference type="EMBL" id="KV417637">
    <property type="protein sequence ID" value="KZP13155.1"/>
    <property type="molecule type" value="Genomic_DNA"/>
</dbReference>
<feature type="region of interest" description="Disordered" evidence="1">
    <location>
        <begin position="1"/>
        <end position="65"/>
    </location>
</feature>
<protein>
    <submittedName>
        <fullName evidence="2">Uncharacterized protein</fullName>
    </submittedName>
</protein>
<sequence length="65" mass="7563">MLLIEYGALDEGSERRAKRRREDEEDEEHYDGVGRHGNKRRRTYGSSEGEWTSAQDDAEDTSDED</sequence>
<dbReference type="Proteomes" id="UP000076532">
    <property type="component" value="Unassembled WGS sequence"/>
</dbReference>
<organism evidence="2 3">
    <name type="scientific">Athelia psychrophila</name>
    <dbReference type="NCBI Taxonomy" id="1759441"/>
    <lineage>
        <taxon>Eukaryota</taxon>
        <taxon>Fungi</taxon>
        <taxon>Dikarya</taxon>
        <taxon>Basidiomycota</taxon>
        <taxon>Agaricomycotina</taxon>
        <taxon>Agaricomycetes</taxon>
        <taxon>Agaricomycetidae</taxon>
        <taxon>Atheliales</taxon>
        <taxon>Atheliaceae</taxon>
        <taxon>Athelia</taxon>
    </lineage>
</organism>
<feature type="compositionally biased region" description="Acidic residues" evidence="1">
    <location>
        <begin position="56"/>
        <end position="65"/>
    </location>
</feature>
<accession>A0A166C043</accession>
<evidence type="ECO:0000313" key="3">
    <source>
        <dbReference type="Proteomes" id="UP000076532"/>
    </source>
</evidence>
<reference evidence="2 3" key="1">
    <citation type="journal article" date="2016" name="Mol. Biol. Evol.">
        <title>Comparative Genomics of Early-Diverging Mushroom-Forming Fungi Provides Insights into the Origins of Lignocellulose Decay Capabilities.</title>
        <authorList>
            <person name="Nagy L.G."/>
            <person name="Riley R."/>
            <person name="Tritt A."/>
            <person name="Adam C."/>
            <person name="Daum C."/>
            <person name="Floudas D."/>
            <person name="Sun H."/>
            <person name="Yadav J.S."/>
            <person name="Pangilinan J."/>
            <person name="Larsson K.H."/>
            <person name="Matsuura K."/>
            <person name="Barry K."/>
            <person name="Labutti K."/>
            <person name="Kuo R."/>
            <person name="Ohm R.A."/>
            <person name="Bhattacharya S.S."/>
            <person name="Shirouzu T."/>
            <person name="Yoshinaga Y."/>
            <person name="Martin F.M."/>
            <person name="Grigoriev I.V."/>
            <person name="Hibbett D.S."/>
        </authorList>
    </citation>
    <scope>NUCLEOTIDE SEQUENCE [LARGE SCALE GENOMIC DNA]</scope>
    <source>
        <strain evidence="2 3">CBS 109695</strain>
    </source>
</reference>
<evidence type="ECO:0000256" key="1">
    <source>
        <dbReference type="SAM" id="MobiDB-lite"/>
    </source>
</evidence>
<feature type="compositionally biased region" description="Polar residues" evidence="1">
    <location>
        <begin position="44"/>
        <end position="55"/>
    </location>
</feature>
<evidence type="ECO:0000313" key="2">
    <source>
        <dbReference type="EMBL" id="KZP13155.1"/>
    </source>
</evidence>